<feature type="compositionally biased region" description="Polar residues" evidence="2">
    <location>
        <begin position="188"/>
        <end position="199"/>
    </location>
</feature>
<dbReference type="GO" id="GO:0008270">
    <property type="term" value="F:zinc ion binding"/>
    <property type="evidence" value="ECO:0007669"/>
    <property type="project" value="UniProtKB-KW"/>
</dbReference>
<keyword evidence="5" id="KW-1185">Reference proteome</keyword>
<dbReference type="EMBL" id="BSXT01002954">
    <property type="protein sequence ID" value="GMF51807.1"/>
    <property type="molecule type" value="Genomic_DNA"/>
</dbReference>
<feature type="compositionally biased region" description="Low complexity" evidence="2">
    <location>
        <begin position="1"/>
        <end position="18"/>
    </location>
</feature>
<feature type="compositionally biased region" description="Polar residues" evidence="2">
    <location>
        <begin position="54"/>
        <end position="65"/>
    </location>
</feature>
<gene>
    <name evidence="4" type="ORF">Pfra01_002107200</name>
</gene>
<reference evidence="4" key="1">
    <citation type="submission" date="2023-04" db="EMBL/GenBank/DDBJ databases">
        <title>Phytophthora fragariaefolia NBRC 109709.</title>
        <authorList>
            <person name="Ichikawa N."/>
            <person name="Sato H."/>
            <person name="Tonouchi N."/>
        </authorList>
    </citation>
    <scope>NUCLEOTIDE SEQUENCE</scope>
    <source>
        <strain evidence="4">NBRC 109709</strain>
    </source>
</reference>
<dbReference type="Pfam" id="PF00098">
    <property type="entry name" value="zf-CCHC"/>
    <property type="match status" value="1"/>
</dbReference>
<feature type="compositionally biased region" description="Basic and acidic residues" evidence="2">
    <location>
        <begin position="688"/>
        <end position="713"/>
    </location>
</feature>
<dbReference type="AlphaFoldDB" id="A0A9W6Y0E9"/>
<organism evidence="4 5">
    <name type="scientific">Phytophthora fragariaefolia</name>
    <dbReference type="NCBI Taxonomy" id="1490495"/>
    <lineage>
        <taxon>Eukaryota</taxon>
        <taxon>Sar</taxon>
        <taxon>Stramenopiles</taxon>
        <taxon>Oomycota</taxon>
        <taxon>Peronosporomycetes</taxon>
        <taxon>Peronosporales</taxon>
        <taxon>Peronosporaceae</taxon>
        <taxon>Phytophthora</taxon>
    </lineage>
</organism>
<dbReference type="GO" id="GO:0003676">
    <property type="term" value="F:nucleic acid binding"/>
    <property type="evidence" value="ECO:0007669"/>
    <property type="project" value="InterPro"/>
</dbReference>
<feature type="domain" description="CCHC-type" evidence="3">
    <location>
        <begin position="526"/>
        <end position="541"/>
    </location>
</feature>
<name>A0A9W6Y0E9_9STRA</name>
<feature type="compositionally biased region" description="Basic and acidic residues" evidence="2">
    <location>
        <begin position="612"/>
        <end position="631"/>
    </location>
</feature>
<feature type="region of interest" description="Disordered" evidence="2">
    <location>
        <begin position="1"/>
        <end position="73"/>
    </location>
</feature>
<evidence type="ECO:0000256" key="2">
    <source>
        <dbReference type="SAM" id="MobiDB-lite"/>
    </source>
</evidence>
<sequence length="713" mass="75987">MSRTKTSGTTMITTGGVTRSQGLADIPNAPVTETITGTSEAATATPTVPPRTTMLNGATAPTSHQPGVAATDRSTATNVVVAGSDGTPLVNGEVRTLTQAIHLMMITVAKLEARMARASTSSTATDTLAGNETEALETLAAMIAPETTTTASATTATPTTTMATITTTTTRPVVSVVAATVPRETAEQPRTSEATNTRTGPAMTRRPPSPDSSGDSSGSSPWDSNTGWWVQMDQELPMAVKTWTHLKAALIRRYGERSDQAIAEWRVYQRMLYPGETFVDFAAGLRDVAGQNLVSERTLLAQFYRNLDKTTMMLVKKAPVPTTLERTVDKATAIDDPINNVARGMVNVGQPLATALNAYAVPMDGTMGRVVIIPGVGTGAAPTSDVMAAQTGGDSNEVAYFTNPQGVYNKYTGTWDVPDGRFWNGRYWQPSRRGAKHQASRDAIAGGKRGSRHGVDKKAKICTARAAKASSEESASDDAAPPPKQKQRTAVVRRTSAKVKKASAEDVATNEDGTKAKRWPRSKSNCYACGSMGHFARECPDTDARARNDTYMATRTTAATRDGAQTEEGGTSLATRQILIDDELNDETMMSLGSMIEARKVRKQANKASKQMRAEQTRDRRTDTEPADRVENATTSLDAETQAKRRQQAGLERQQVDGAEPGVSASSSAVGEANGSRDGVGNDGDEGDERRPPDNECDGGRRRLTADSDDVRG</sequence>
<dbReference type="Gene3D" id="4.10.60.10">
    <property type="entry name" value="Zinc finger, CCHC-type"/>
    <property type="match status" value="1"/>
</dbReference>
<protein>
    <submittedName>
        <fullName evidence="4">Unnamed protein product</fullName>
    </submittedName>
</protein>
<dbReference type="Proteomes" id="UP001165121">
    <property type="component" value="Unassembled WGS sequence"/>
</dbReference>
<keyword evidence="1" id="KW-0479">Metal-binding</keyword>
<comment type="caution">
    <text evidence="4">The sequence shown here is derived from an EMBL/GenBank/DDBJ whole genome shotgun (WGS) entry which is preliminary data.</text>
</comment>
<feature type="compositionally biased region" description="Low complexity" evidence="2">
    <location>
        <begin position="211"/>
        <end position="224"/>
    </location>
</feature>
<keyword evidence="1" id="KW-0863">Zinc-finger</keyword>
<dbReference type="InterPro" id="IPR036875">
    <property type="entry name" value="Znf_CCHC_sf"/>
</dbReference>
<evidence type="ECO:0000256" key="1">
    <source>
        <dbReference type="PROSITE-ProRule" id="PRU00047"/>
    </source>
</evidence>
<feature type="compositionally biased region" description="Low complexity" evidence="2">
    <location>
        <begin position="41"/>
        <end position="53"/>
    </location>
</feature>
<dbReference type="OrthoDB" id="120414at2759"/>
<keyword evidence="1" id="KW-0862">Zinc</keyword>
<evidence type="ECO:0000313" key="4">
    <source>
        <dbReference type="EMBL" id="GMF51807.1"/>
    </source>
</evidence>
<dbReference type="SMART" id="SM00343">
    <property type="entry name" value="ZnF_C2HC"/>
    <property type="match status" value="1"/>
</dbReference>
<feature type="region of interest" description="Disordered" evidence="2">
    <location>
        <begin position="430"/>
        <end position="519"/>
    </location>
</feature>
<dbReference type="PROSITE" id="PS50158">
    <property type="entry name" value="ZF_CCHC"/>
    <property type="match status" value="1"/>
</dbReference>
<accession>A0A9W6Y0E9</accession>
<evidence type="ECO:0000259" key="3">
    <source>
        <dbReference type="PROSITE" id="PS50158"/>
    </source>
</evidence>
<evidence type="ECO:0000313" key="5">
    <source>
        <dbReference type="Proteomes" id="UP001165121"/>
    </source>
</evidence>
<feature type="region of interest" description="Disordered" evidence="2">
    <location>
        <begin position="602"/>
        <end position="713"/>
    </location>
</feature>
<feature type="compositionally biased region" description="Low complexity" evidence="2">
    <location>
        <begin position="466"/>
        <end position="479"/>
    </location>
</feature>
<proteinExistence type="predicted"/>
<feature type="compositionally biased region" description="Low complexity" evidence="2">
    <location>
        <begin position="658"/>
        <end position="679"/>
    </location>
</feature>
<dbReference type="SUPFAM" id="SSF57756">
    <property type="entry name" value="Retrovirus zinc finger-like domains"/>
    <property type="match status" value="1"/>
</dbReference>
<dbReference type="InterPro" id="IPR001878">
    <property type="entry name" value="Znf_CCHC"/>
</dbReference>
<feature type="compositionally biased region" description="Polar residues" evidence="2">
    <location>
        <begin position="31"/>
        <end position="40"/>
    </location>
</feature>
<feature type="region of interest" description="Disordered" evidence="2">
    <location>
        <begin position="180"/>
        <end position="226"/>
    </location>
</feature>